<dbReference type="Gramene" id="Pp3c7_18940V3.1">
    <property type="protein sequence ID" value="Pp3c7_18940V3.1"/>
    <property type="gene ID" value="Pp3c7_18940"/>
</dbReference>
<dbReference type="InParanoid" id="A0A2K1KC69"/>
<accession>A0A2K1KC69</accession>
<protein>
    <submittedName>
        <fullName evidence="1 2">Uncharacterized protein</fullName>
    </submittedName>
</protein>
<reference evidence="2" key="3">
    <citation type="submission" date="2020-12" db="UniProtKB">
        <authorList>
            <consortium name="EnsemblPlants"/>
        </authorList>
    </citation>
    <scope>IDENTIFICATION</scope>
</reference>
<evidence type="ECO:0000313" key="3">
    <source>
        <dbReference type="Proteomes" id="UP000006727"/>
    </source>
</evidence>
<reference evidence="1 3" key="1">
    <citation type="journal article" date="2008" name="Science">
        <title>The Physcomitrella genome reveals evolutionary insights into the conquest of land by plants.</title>
        <authorList>
            <person name="Rensing S."/>
            <person name="Lang D."/>
            <person name="Zimmer A."/>
            <person name="Terry A."/>
            <person name="Salamov A."/>
            <person name="Shapiro H."/>
            <person name="Nishiyama T."/>
            <person name="Perroud P.-F."/>
            <person name="Lindquist E."/>
            <person name="Kamisugi Y."/>
            <person name="Tanahashi T."/>
            <person name="Sakakibara K."/>
            <person name="Fujita T."/>
            <person name="Oishi K."/>
            <person name="Shin-I T."/>
            <person name="Kuroki Y."/>
            <person name="Toyoda A."/>
            <person name="Suzuki Y."/>
            <person name="Hashimoto A."/>
            <person name="Yamaguchi K."/>
            <person name="Sugano A."/>
            <person name="Kohara Y."/>
            <person name="Fujiyama A."/>
            <person name="Anterola A."/>
            <person name="Aoki S."/>
            <person name="Ashton N."/>
            <person name="Barbazuk W.B."/>
            <person name="Barker E."/>
            <person name="Bennetzen J."/>
            <person name="Bezanilla M."/>
            <person name="Blankenship R."/>
            <person name="Cho S.H."/>
            <person name="Dutcher S."/>
            <person name="Estelle M."/>
            <person name="Fawcett J.A."/>
            <person name="Gundlach H."/>
            <person name="Hanada K."/>
            <person name="Heyl A."/>
            <person name="Hicks K.A."/>
            <person name="Hugh J."/>
            <person name="Lohr M."/>
            <person name="Mayer K."/>
            <person name="Melkozernov A."/>
            <person name="Murata T."/>
            <person name="Nelson D."/>
            <person name="Pils B."/>
            <person name="Prigge M."/>
            <person name="Reiss B."/>
            <person name="Renner T."/>
            <person name="Rombauts S."/>
            <person name="Rushton P."/>
            <person name="Sanderfoot A."/>
            <person name="Schween G."/>
            <person name="Shiu S.-H."/>
            <person name="Stueber K."/>
            <person name="Theodoulou F.L."/>
            <person name="Tu H."/>
            <person name="Van de Peer Y."/>
            <person name="Verrier P.J."/>
            <person name="Waters E."/>
            <person name="Wood A."/>
            <person name="Yang L."/>
            <person name="Cove D."/>
            <person name="Cuming A."/>
            <person name="Hasebe M."/>
            <person name="Lucas S."/>
            <person name="Mishler D.B."/>
            <person name="Reski R."/>
            <person name="Grigoriev I."/>
            <person name="Quatrano R.S."/>
            <person name="Boore J.L."/>
        </authorList>
    </citation>
    <scope>NUCLEOTIDE SEQUENCE [LARGE SCALE GENOMIC DNA]</scope>
    <source>
        <strain evidence="2 3">cv. Gransden 2004</strain>
    </source>
</reference>
<name>A0A2K1KC69_PHYPA</name>
<dbReference type="Proteomes" id="UP000006727">
    <property type="component" value="Chromosome 7"/>
</dbReference>
<sequence>MDMNASTGLSFETYELTNLSSQSSRVSFQDAVDECVDEKAQTKVLGVVSGMIRAVPRLQ</sequence>
<dbReference type="EnsemblPlants" id="Pp3c7_18940V3.1">
    <property type="protein sequence ID" value="Pp3c7_18940V3.1"/>
    <property type="gene ID" value="Pp3c7_18940"/>
</dbReference>
<dbReference type="EMBL" id="ABEU02000007">
    <property type="protein sequence ID" value="PNR51372.1"/>
    <property type="molecule type" value="Genomic_DNA"/>
</dbReference>
<gene>
    <name evidence="1" type="ORF">PHYPA_010558</name>
</gene>
<evidence type="ECO:0000313" key="2">
    <source>
        <dbReference type="EnsemblPlants" id="Pp3c7_18940V3.1"/>
    </source>
</evidence>
<dbReference type="AlphaFoldDB" id="A0A2K1KC69"/>
<organism evidence="1">
    <name type="scientific">Physcomitrium patens</name>
    <name type="common">Spreading-leaved earth moss</name>
    <name type="synonym">Physcomitrella patens</name>
    <dbReference type="NCBI Taxonomy" id="3218"/>
    <lineage>
        <taxon>Eukaryota</taxon>
        <taxon>Viridiplantae</taxon>
        <taxon>Streptophyta</taxon>
        <taxon>Embryophyta</taxon>
        <taxon>Bryophyta</taxon>
        <taxon>Bryophytina</taxon>
        <taxon>Bryopsida</taxon>
        <taxon>Funariidae</taxon>
        <taxon>Funariales</taxon>
        <taxon>Funariaceae</taxon>
        <taxon>Physcomitrium</taxon>
    </lineage>
</organism>
<reference evidence="1 3" key="2">
    <citation type="journal article" date="2018" name="Plant J.">
        <title>The Physcomitrella patens chromosome-scale assembly reveals moss genome structure and evolution.</title>
        <authorList>
            <person name="Lang D."/>
            <person name="Ullrich K.K."/>
            <person name="Murat F."/>
            <person name="Fuchs J."/>
            <person name="Jenkins J."/>
            <person name="Haas F.B."/>
            <person name="Piednoel M."/>
            <person name="Gundlach H."/>
            <person name="Van Bel M."/>
            <person name="Meyberg R."/>
            <person name="Vives C."/>
            <person name="Morata J."/>
            <person name="Symeonidi A."/>
            <person name="Hiss M."/>
            <person name="Muchero W."/>
            <person name="Kamisugi Y."/>
            <person name="Saleh O."/>
            <person name="Blanc G."/>
            <person name="Decker E.L."/>
            <person name="van Gessel N."/>
            <person name="Grimwood J."/>
            <person name="Hayes R.D."/>
            <person name="Graham S.W."/>
            <person name="Gunter L.E."/>
            <person name="McDaniel S.F."/>
            <person name="Hoernstein S.N.W."/>
            <person name="Larsson A."/>
            <person name="Li F.W."/>
            <person name="Perroud P.F."/>
            <person name="Phillips J."/>
            <person name="Ranjan P."/>
            <person name="Rokshar D.S."/>
            <person name="Rothfels C.J."/>
            <person name="Schneider L."/>
            <person name="Shu S."/>
            <person name="Stevenson D.W."/>
            <person name="Thummler F."/>
            <person name="Tillich M."/>
            <person name="Villarreal Aguilar J.C."/>
            <person name="Widiez T."/>
            <person name="Wong G.K."/>
            <person name="Wymore A."/>
            <person name="Zhang Y."/>
            <person name="Zimmer A.D."/>
            <person name="Quatrano R.S."/>
            <person name="Mayer K.F.X."/>
            <person name="Goodstein D."/>
            <person name="Casacuberta J.M."/>
            <person name="Vandepoele K."/>
            <person name="Reski R."/>
            <person name="Cuming A.C."/>
            <person name="Tuskan G.A."/>
            <person name="Maumus F."/>
            <person name="Salse J."/>
            <person name="Schmutz J."/>
            <person name="Rensing S.A."/>
        </authorList>
    </citation>
    <scope>NUCLEOTIDE SEQUENCE [LARGE SCALE GENOMIC DNA]</scope>
    <source>
        <strain evidence="2 3">cv. Gransden 2004</strain>
    </source>
</reference>
<keyword evidence="3" id="KW-1185">Reference proteome</keyword>
<evidence type="ECO:0000313" key="1">
    <source>
        <dbReference type="EMBL" id="PNR51372.1"/>
    </source>
</evidence>
<proteinExistence type="predicted"/>